<organism evidence="1">
    <name type="scientific">marine metagenome</name>
    <dbReference type="NCBI Taxonomy" id="408172"/>
    <lineage>
        <taxon>unclassified sequences</taxon>
        <taxon>metagenomes</taxon>
        <taxon>ecological metagenomes</taxon>
    </lineage>
</organism>
<sequence length="149" mass="16977">YGKGFSYALGETLKLLSGLNYLRDTQNIQPILVCHTQIRTINKPTMEPYDSFVLKLHRSLCGNVMEWADVILFVAFETIVKKIDSGFNRKDSRAMQSGKRFLYTSGSMGVDAKNRFDLPAEIPADWNEYQKLINNFWGGTTQKTQKTQG</sequence>
<proteinExistence type="predicted"/>
<dbReference type="EMBL" id="UINC01079291">
    <property type="protein sequence ID" value="SVC21147.1"/>
    <property type="molecule type" value="Genomic_DNA"/>
</dbReference>
<name>A0A382KDR6_9ZZZZ</name>
<reference evidence="1" key="1">
    <citation type="submission" date="2018-05" db="EMBL/GenBank/DDBJ databases">
        <authorList>
            <person name="Lanie J.A."/>
            <person name="Ng W.-L."/>
            <person name="Kazmierczak K.M."/>
            <person name="Andrzejewski T.M."/>
            <person name="Davidsen T.M."/>
            <person name="Wayne K.J."/>
            <person name="Tettelin H."/>
            <person name="Glass J.I."/>
            <person name="Rusch D."/>
            <person name="Podicherti R."/>
            <person name="Tsui H.-C.T."/>
            <person name="Winkler M.E."/>
        </authorList>
    </citation>
    <scope>NUCLEOTIDE SEQUENCE</scope>
</reference>
<dbReference type="AlphaFoldDB" id="A0A382KDR6"/>
<dbReference type="Pfam" id="PF13479">
    <property type="entry name" value="AAA_24"/>
    <property type="match status" value="1"/>
</dbReference>
<accession>A0A382KDR6</accession>
<protein>
    <submittedName>
        <fullName evidence="1">Uncharacterized protein</fullName>
    </submittedName>
</protein>
<evidence type="ECO:0000313" key="1">
    <source>
        <dbReference type="EMBL" id="SVC21147.1"/>
    </source>
</evidence>
<feature type="non-terminal residue" evidence="1">
    <location>
        <position position="1"/>
    </location>
</feature>
<gene>
    <name evidence="1" type="ORF">METZ01_LOCUS274001</name>
</gene>